<accession>A0ABT4Q4J8</accession>
<dbReference type="InterPro" id="IPR050266">
    <property type="entry name" value="AB_hydrolase_sf"/>
</dbReference>
<evidence type="ECO:0000313" key="3">
    <source>
        <dbReference type="EMBL" id="MCZ8511794.1"/>
    </source>
</evidence>
<dbReference type="RefSeq" id="WP_269880196.1">
    <property type="nucleotide sequence ID" value="NZ_JAQAGZ010000003.1"/>
</dbReference>
<dbReference type="PANTHER" id="PTHR43798:SF31">
    <property type="entry name" value="AB HYDROLASE SUPERFAMILY PROTEIN YCLE"/>
    <property type="match status" value="1"/>
</dbReference>
<dbReference type="Pfam" id="PF00561">
    <property type="entry name" value="Abhydrolase_1"/>
    <property type="match status" value="1"/>
</dbReference>
<feature type="domain" description="AB hydrolase-1" evidence="2">
    <location>
        <begin position="40"/>
        <end position="124"/>
    </location>
</feature>
<dbReference type="GO" id="GO:0016787">
    <property type="term" value="F:hydrolase activity"/>
    <property type="evidence" value="ECO:0007669"/>
    <property type="project" value="UniProtKB-KW"/>
</dbReference>
<reference evidence="3 4" key="1">
    <citation type="submission" date="2022-12" db="EMBL/GenBank/DDBJ databases">
        <title>Draft genome sequence of Paenibacillus sp. dW9.</title>
        <authorList>
            <person name="Choi E.-W."/>
            <person name="Kim D.-U."/>
        </authorList>
    </citation>
    <scope>NUCLEOTIDE SEQUENCE [LARGE SCALE GENOMIC DNA]</scope>
    <source>
        <strain evidence="4">dW9</strain>
    </source>
</reference>
<dbReference type="SUPFAM" id="SSF53474">
    <property type="entry name" value="alpha/beta-Hydrolases"/>
    <property type="match status" value="1"/>
</dbReference>
<dbReference type="PANTHER" id="PTHR43798">
    <property type="entry name" value="MONOACYLGLYCEROL LIPASE"/>
    <property type="match status" value="1"/>
</dbReference>
<dbReference type="Proteomes" id="UP001527882">
    <property type="component" value="Unassembled WGS sequence"/>
</dbReference>
<evidence type="ECO:0000259" key="2">
    <source>
        <dbReference type="Pfam" id="PF00561"/>
    </source>
</evidence>
<proteinExistence type="predicted"/>
<protein>
    <submittedName>
        <fullName evidence="3">Alpha/beta hydrolase</fullName>
    </submittedName>
</protein>
<comment type="caution">
    <text evidence="3">The sequence shown here is derived from an EMBL/GenBank/DDBJ whole genome shotgun (WGS) entry which is preliminary data.</text>
</comment>
<name>A0ABT4Q4J8_9BACL</name>
<gene>
    <name evidence="3" type="ORF">O9H85_05020</name>
</gene>
<evidence type="ECO:0000313" key="4">
    <source>
        <dbReference type="Proteomes" id="UP001527882"/>
    </source>
</evidence>
<keyword evidence="1 3" id="KW-0378">Hydrolase</keyword>
<dbReference type="InterPro" id="IPR029058">
    <property type="entry name" value="AB_hydrolase_fold"/>
</dbReference>
<keyword evidence="4" id="KW-1185">Reference proteome</keyword>
<evidence type="ECO:0000256" key="1">
    <source>
        <dbReference type="ARBA" id="ARBA00022801"/>
    </source>
</evidence>
<sequence length="257" mass="28491">MPNDTINGASIYYRDMGKGTAVIFIHPPVLTSLTFKHQYRGLSGQFRLIGLDIRGHGKSLPSGQAVTYPLIVEDIKALMDLLNIEKAFICGYSTGGSVVLEFLLTYPDKALGGIVIGGMSEVNDLKLKNKISIGIVLAKAGCVGTIALANAWSNSQSLSYFRELFLDGKNGNANNAEQYYQYSLQYNCTALLEKIPHRVLLVYGEKDPLFHPYAKLLHERLPNNQLVYVKQMDHRIPAKAAEQLNGLITTFIRENLQ</sequence>
<dbReference type="InterPro" id="IPR000073">
    <property type="entry name" value="AB_hydrolase_1"/>
</dbReference>
<organism evidence="3 4">
    <name type="scientific">Paenibacillus gyeongsangnamensis</name>
    <dbReference type="NCBI Taxonomy" id="3388067"/>
    <lineage>
        <taxon>Bacteria</taxon>
        <taxon>Bacillati</taxon>
        <taxon>Bacillota</taxon>
        <taxon>Bacilli</taxon>
        <taxon>Bacillales</taxon>
        <taxon>Paenibacillaceae</taxon>
        <taxon>Paenibacillus</taxon>
    </lineage>
</organism>
<dbReference type="EMBL" id="JAQAGZ010000003">
    <property type="protein sequence ID" value="MCZ8511794.1"/>
    <property type="molecule type" value="Genomic_DNA"/>
</dbReference>
<dbReference type="Gene3D" id="3.40.50.1820">
    <property type="entry name" value="alpha/beta hydrolase"/>
    <property type="match status" value="1"/>
</dbReference>